<evidence type="ECO:0000313" key="5">
    <source>
        <dbReference type="EMBL" id="QIE60103.1"/>
    </source>
</evidence>
<proteinExistence type="predicted"/>
<accession>A0A6G6GNV5</accession>
<feature type="transmembrane region" description="Helical" evidence="3">
    <location>
        <begin position="29"/>
        <end position="49"/>
    </location>
</feature>
<organism evidence="5 6">
    <name type="scientific">Rasiella rasia</name>
    <dbReference type="NCBI Taxonomy" id="2744027"/>
    <lineage>
        <taxon>Bacteria</taxon>
        <taxon>Pseudomonadati</taxon>
        <taxon>Bacteroidota</taxon>
        <taxon>Flavobacteriia</taxon>
        <taxon>Flavobacteriales</taxon>
        <taxon>Flavobacteriaceae</taxon>
        <taxon>Rasiella</taxon>
    </lineage>
</organism>
<dbReference type="CDD" id="cd07385">
    <property type="entry name" value="MPP_YkuE_C"/>
    <property type="match status" value="1"/>
</dbReference>
<dbReference type="AlphaFoldDB" id="A0A6G6GNV5"/>
<gene>
    <name evidence="5" type="ORF">G5B37_11170</name>
</gene>
<keyword evidence="3" id="KW-1133">Transmembrane helix</keyword>
<dbReference type="PANTHER" id="PTHR31302:SF31">
    <property type="entry name" value="PHOSPHODIESTERASE YAEI"/>
    <property type="match status" value="1"/>
</dbReference>
<dbReference type="PANTHER" id="PTHR31302">
    <property type="entry name" value="TRANSMEMBRANE PROTEIN WITH METALLOPHOSPHOESTERASE DOMAIN-RELATED"/>
    <property type="match status" value="1"/>
</dbReference>
<dbReference type="InterPro" id="IPR029052">
    <property type="entry name" value="Metallo-depent_PP-like"/>
</dbReference>
<protein>
    <submittedName>
        <fullName evidence="5">Metallophosphoesterase</fullName>
    </submittedName>
</protein>
<evidence type="ECO:0000256" key="2">
    <source>
        <dbReference type="ARBA" id="ARBA00022801"/>
    </source>
</evidence>
<keyword evidence="2" id="KW-0378">Hydrolase</keyword>
<keyword evidence="6" id="KW-1185">Reference proteome</keyword>
<dbReference type="GO" id="GO:0009245">
    <property type="term" value="P:lipid A biosynthetic process"/>
    <property type="evidence" value="ECO:0007669"/>
    <property type="project" value="TreeGrafter"/>
</dbReference>
<reference evidence="5 6" key="1">
    <citation type="submission" date="2020-02" db="EMBL/GenBank/DDBJ databases">
        <title>Complete genome sequence of Flavobacteriaceae bacterium.</title>
        <authorList>
            <person name="Kim S.-J."/>
            <person name="Kim Y.-S."/>
            <person name="Kim K.-H."/>
        </authorList>
    </citation>
    <scope>NUCLEOTIDE SEQUENCE [LARGE SCALE GENOMIC DNA]</scope>
    <source>
        <strain evidence="5 6">RR4-40</strain>
    </source>
</reference>
<evidence type="ECO:0000256" key="3">
    <source>
        <dbReference type="SAM" id="Phobius"/>
    </source>
</evidence>
<dbReference type="Proteomes" id="UP000505306">
    <property type="component" value="Chromosome"/>
</dbReference>
<sequence length="406" mass="46245">MRWIIFIVIYIAIDIYAFQAVKTLSQNRWIHALYVLSSILVLVLFIYALSSGEARTNPKLMYIFGFFLAFFIPKLFLIIFMFGEDIVRLFVGLFSKVGGNETGFYLPSRRKFISAVALGIAAIPFASLLVGMYRGKYNYKVLEYDLAFEDLPEAFNGYKLTQISDVHSGSFDNKEKIAYGIDLINQQQSDVILFTGDLVNNVASEMTPWKELFGTLRAKDGVYSVLGNHDYGDYVSWNSETEKHENLSALKNIQKEMGWRLLLNEHITLEKDGESIKLIGVENWGAGGFKKAGDLNKACEGVANSDFKILMSHDPSHWQEQVKTNNTHIHLTLSGHTHGMQFGIEIPGWFKWSPVKYRYENWAGIYEEFGRYINVNRGFGYLGYPGRVGIWPEVTVITLKKKPKIA</sequence>
<name>A0A6G6GNV5_9FLAO</name>
<keyword evidence="1" id="KW-0479">Metal-binding</keyword>
<feature type="transmembrane region" description="Helical" evidence="3">
    <location>
        <begin position="112"/>
        <end position="133"/>
    </location>
</feature>
<evidence type="ECO:0000259" key="4">
    <source>
        <dbReference type="Pfam" id="PF00149"/>
    </source>
</evidence>
<feature type="domain" description="Calcineurin-like phosphoesterase" evidence="4">
    <location>
        <begin position="159"/>
        <end position="339"/>
    </location>
</feature>
<keyword evidence="3" id="KW-0812">Transmembrane</keyword>
<dbReference type="InterPro" id="IPR004843">
    <property type="entry name" value="Calcineurin-like_PHP"/>
</dbReference>
<dbReference type="RefSeq" id="WP_164680115.1">
    <property type="nucleotide sequence ID" value="NZ_CP049057.1"/>
</dbReference>
<dbReference type="Gene3D" id="3.60.21.10">
    <property type="match status" value="1"/>
</dbReference>
<evidence type="ECO:0000256" key="1">
    <source>
        <dbReference type="ARBA" id="ARBA00022723"/>
    </source>
</evidence>
<dbReference type="GO" id="GO:0016020">
    <property type="term" value="C:membrane"/>
    <property type="evidence" value="ECO:0007669"/>
    <property type="project" value="GOC"/>
</dbReference>
<dbReference type="EMBL" id="CP049057">
    <property type="protein sequence ID" value="QIE60103.1"/>
    <property type="molecule type" value="Genomic_DNA"/>
</dbReference>
<feature type="transmembrane region" description="Helical" evidence="3">
    <location>
        <begin position="61"/>
        <end position="83"/>
    </location>
</feature>
<dbReference type="Pfam" id="PF00149">
    <property type="entry name" value="Metallophos"/>
    <property type="match status" value="1"/>
</dbReference>
<dbReference type="InterPro" id="IPR051158">
    <property type="entry name" value="Metallophosphoesterase_sf"/>
</dbReference>
<dbReference type="GO" id="GO:0008758">
    <property type="term" value="F:UDP-2,3-diacylglucosamine hydrolase activity"/>
    <property type="evidence" value="ECO:0007669"/>
    <property type="project" value="TreeGrafter"/>
</dbReference>
<evidence type="ECO:0000313" key="6">
    <source>
        <dbReference type="Proteomes" id="UP000505306"/>
    </source>
</evidence>
<dbReference type="GO" id="GO:0046872">
    <property type="term" value="F:metal ion binding"/>
    <property type="evidence" value="ECO:0007669"/>
    <property type="project" value="UniProtKB-KW"/>
</dbReference>
<keyword evidence="3" id="KW-0472">Membrane</keyword>
<dbReference type="KEGG" id="mgel:G5B37_11170"/>
<dbReference type="SUPFAM" id="SSF56300">
    <property type="entry name" value="Metallo-dependent phosphatases"/>
    <property type="match status" value="1"/>
</dbReference>